<organism evidence="1 2">
    <name type="scientific">Solanum commersonii</name>
    <name type="common">Commerson's wild potato</name>
    <name type="synonym">Commerson's nightshade</name>
    <dbReference type="NCBI Taxonomy" id="4109"/>
    <lineage>
        <taxon>Eukaryota</taxon>
        <taxon>Viridiplantae</taxon>
        <taxon>Streptophyta</taxon>
        <taxon>Embryophyta</taxon>
        <taxon>Tracheophyta</taxon>
        <taxon>Spermatophyta</taxon>
        <taxon>Magnoliopsida</taxon>
        <taxon>eudicotyledons</taxon>
        <taxon>Gunneridae</taxon>
        <taxon>Pentapetalae</taxon>
        <taxon>asterids</taxon>
        <taxon>lamiids</taxon>
        <taxon>Solanales</taxon>
        <taxon>Solanaceae</taxon>
        <taxon>Solanoideae</taxon>
        <taxon>Solaneae</taxon>
        <taxon>Solanum</taxon>
    </lineage>
</organism>
<evidence type="ECO:0000313" key="1">
    <source>
        <dbReference type="EMBL" id="KAG5586576.1"/>
    </source>
</evidence>
<comment type="caution">
    <text evidence="1">The sequence shown here is derived from an EMBL/GenBank/DDBJ whole genome shotgun (WGS) entry which is preliminary data.</text>
</comment>
<dbReference type="Proteomes" id="UP000824120">
    <property type="component" value="Chromosome 9"/>
</dbReference>
<keyword evidence="2" id="KW-1185">Reference proteome</keyword>
<proteinExistence type="predicted"/>
<reference evidence="1 2" key="1">
    <citation type="submission" date="2020-09" db="EMBL/GenBank/DDBJ databases">
        <title>De no assembly of potato wild relative species, Solanum commersonii.</title>
        <authorList>
            <person name="Cho K."/>
        </authorList>
    </citation>
    <scope>NUCLEOTIDE SEQUENCE [LARGE SCALE GENOMIC DNA]</scope>
    <source>
        <strain evidence="1">LZ3.2</strain>
        <tissue evidence="1">Leaf</tissue>
    </source>
</reference>
<dbReference type="EMBL" id="JACXVP010000009">
    <property type="protein sequence ID" value="KAG5586576.1"/>
    <property type="molecule type" value="Genomic_DNA"/>
</dbReference>
<gene>
    <name evidence="1" type="ORF">H5410_047010</name>
</gene>
<protein>
    <submittedName>
        <fullName evidence="1">Uncharacterized protein</fullName>
    </submittedName>
</protein>
<sequence length="227" mass="26263">MLSHILNKVEKLKFWRIATRRAKSLVDDSPNRSASSTWIAVGTTWINGCSVKLDRLKYHSAHRRVSGEHNLLRRLARELKSFKRDKWLKFKYTSLSHFFNSQTLTDIILFIFLHFCSRFAWNFCSEQILELLCLLALQISAYKVKDVNSPILAKSGKVRVPQRHGSYGSSINCMFLVFDFVFVGYGLDFEVWIKNLSYWTTRRAGLSSLSGSTIHLILLRSPFVSSF</sequence>
<dbReference type="AlphaFoldDB" id="A0A9J5XI04"/>
<accession>A0A9J5XI04</accession>
<name>A0A9J5XI04_SOLCO</name>
<evidence type="ECO:0000313" key="2">
    <source>
        <dbReference type="Proteomes" id="UP000824120"/>
    </source>
</evidence>